<accession>A0A183U662</accession>
<dbReference type="InterPro" id="IPR036415">
    <property type="entry name" value="Lamin_tail_dom_sf"/>
</dbReference>
<keyword evidence="3" id="KW-1185">Reference proteome</keyword>
<protein>
    <submittedName>
        <fullName evidence="4">LTD domain-containing protein</fullName>
    </submittedName>
</protein>
<dbReference type="Gene3D" id="2.60.40.1260">
    <property type="entry name" value="Lamin Tail domain"/>
    <property type="match status" value="1"/>
</dbReference>
<gene>
    <name evidence="2" type="ORF">TCNE_LOCUS3983</name>
</gene>
<dbReference type="WBParaSite" id="TCNE_0000398201-mRNA-1">
    <property type="protein sequence ID" value="TCNE_0000398201-mRNA-1"/>
    <property type="gene ID" value="TCNE_0000398201"/>
</dbReference>
<feature type="domain" description="LTD" evidence="1">
    <location>
        <begin position="1"/>
        <end position="72"/>
    </location>
</feature>
<dbReference type="AlphaFoldDB" id="A0A183U662"/>
<dbReference type="PROSITE" id="PS51841">
    <property type="entry name" value="LTD"/>
    <property type="match status" value="1"/>
</dbReference>
<reference evidence="4" key="1">
    <citation type="submission" date="2016-06" db="UniProtKB">
        <authorList>
            <consortium name="WormBaseParasite"/>
        </authorList>
    </citation>
    <scope>IDENTIFICATION</scope>
</reference>
<dbReference type="SUPFAM" id="SSF74853">
    <property type="entry name" value="Lamin A/C globular tail domain"/>
    <property type="match status" value="1"/>
</dbReference>
<evidence type="ECO:0000313" key="4">
    <source>
        <dbReference type="WBParaSite" id="TCNE_0000398201-mRNA-1"/>
    </source>
</evidence>
<dbReference type="InterPro" id="IPR001322">
    <property type="entry name" value="Lamin_tail_dom"/>
</dbReference>
<reference evidence="2 3" key="2">
    <citation type="submission" date="2018-11" db="EMBL/GenBank/DDBJ databases">
        <authorList>
            <consortium name="Pathogen Informatics"/>
        </authorList>
    </citation>
    <scope>NUCLEOTIDE SEQUENCE [LARGE SCALE GENOMIC DNA]</scope>
</reference>
<sequence>MADKETVFKFHPRQTISSGAAITVWSMNVGNVMKLPQDILMKSQVWPSGKDVTTTLIDADGMVVARRNTIVRLDGNAKKAERCFC</sequence>
<evidence type="ECO:0000313" key="2">
    <source>
        <dbReference type="EMBL" id="VDM29700.1"/>
    </source>
</evidence>
<name>A0A183U662_TOXCA</name>
<evidence type="ECO:0000313" key="3">
    <source>
        <dbReference type="Proteomes" id="UP000050794"/>
    </source>
</evidence>
<evidence type="ECO:0000259" key="1">
    <source>
        <dbReference type="PROSITE" id="PS51841"/>
    </source>
</evidence>
<organism evidence="3 4">
    <name type="scientific">Toxocara canis</name>
    <name type="common">Canine roundworm</name>
    <dbReference type="NCBI Taxonomy" id="6265"/>
    <lineage>
        <taxon>Eukaryota</taxon>
        <taxon>Metazoa</taxon>
        <taxon>Ecdysozoa</taxon>
        <taxon>Nematoda</taxon>
        <taxon>Chromadorea</taxon>
        <taxon>Rhabditida</taxon>
        <taxon>Spirurina</taxon>
        <taxon>Ascaridomorpha</taxon>
        <taxon>Ascaridoidea</taxon>
        <taxon>Toxocaridae</taxon>
        <taxon>Toxocara</taxon>
    </lineage>
</organism>
<dbReference type="Proteomes" id="UP000050794">
    <property type="component" value="Unassembled WGS sequence"/>
</dbReference>
<dbReference type="EMBL" id="UYWY01005872">
    <property type="protein sequence ID" value="VDM29700.1"/>
    <property type="molecule type" value="Genomic_DNA"/>
</dbReference>
<proteinExistence type="predicted"/>